<keyword evidence="3" id="KW-1185">Reference proteome</keyword>
<reference evidence="2 3" key="1">
    <citation type="submission" date="2016-12" db="EMBL/GenBank/DDBJ databases">
        <title>The new phylogeny of genus Mycobacterium.</title>
        <authorList>
            <person name="Tortoli E."/>
            <person name="Trovato A."/>
            <person name="Cirillo D.M."/>
        </authorList>
    </citation>
    <scope>NUCLEOTIDE SEQUENCE [LARGE SCALE GENOMIC DNA]</scope>
    <source>
        <strain evidence="2 3">DSM 45069</strain>
    </source>
</reference>
<dbReference type="InterPro" id="IPR027368">
    <property type="entry name" value="MnmE_dom2"/>
</dbReference>
<dbReference type="InterPro" id="IPR027417">
    <property type="entry name" value="P-loop_NTPase"/>
</dbReference>
<feature type="non-terminal residue" evidence="2">
    <location>
        <position position="76"/>
    </location>
</feature>
<dbReference type="AlphaFoldDB" id="A0A1W9YMC3"/>
<feature type="domain" description="MnmE helical" evidence="1">
    <location>
        <begin position="3"/>
        <end position="76"/>
    </location>
</feature>
<accession>A0A1W9YMC3</accession>
<dbReference type="EMBL" id="MVHG01000463">
    <property type="protein sequence ID" value="ORA00101.1"/>
    <property type="molecule type" value="Genomic_DNA"/>
</dbReference>
<comment type="caution">
    <text evidence="2">The sequence shown here is derived from an EMBL/GenBank/DDBJ whole genome shotgun (WGS) entry which is preliminary data.</text>
</comment>
<dbReference type="Gene3D" id="1.20.120.430">
    <property type="entry name" value="tRNA modification GTPase MnmE domain 2"/>
    <property type="match status" value="1"/>
</dbReference>
<evidence type="ECO:0000313" key="3">
    <source>
        <dbReference type="Proteomes" id="UP000192707"/>
    </source>
</evidence>
<dbReference type="Gene3D" id="3.40.50.300">
    <property type="entry name" value="P-loop containing nucleotide triphosphate hydrolases"/>
    <property type="match status" value="1"/>
</dbReference>
<evidence type="ECO:0000259" key="1">
    <source>
        <dbReference type="Pfam" id="PF12631"/>
    </source>
</evidence>
<dbReference type="Proteomes" id="UP000192707">
    <property type="component" value="Unassembled WGS sequence"/>
</dbReference>
<protein>
    <submittedName>
        <fullName evidence="2">GTPase</fullName>
    </submittedName>
</protein>
<gene>
    <name evidence="2" type="ORF">BST14_29405</name>
</gene>
<dbReference type="Pfam" id="PF12631">
    <property type="entry name" value="MnmE_helical"/>
    <property type="match status" value="1"/>
</dbReference>
<dbReference type="InterPro" id="IPR025867">
    <property type="entry name" value="MnmE_helical"/>
</dbReference>
<proteinExistence type="predicted"/>
<evidence type="ECO:0000313" key="2">
    <source>
        <dbReference type="EMBL" id="ORA00101.1"/>
    </source>
</evidence>
<sequence length="76" mass="8242">VTITLSARTGAGLELLREHLKACMGFVQTAESGFSARRRHLEALRLAGQALEHGHSQLIHNGAGELLAEDLRQAQQ</sequence>
<feature type="non-terminal residue" evidence="2">
    <location>
        <position position="1"/>
    </location>
</feature>
<organism evidence="2 3">
    <name type="scientific">Mycobacterium arosiense ATCC BAA-1401 = DSM 45069</name>
    <dbReference type="NCBI Taxonomy" id="1265311"/>
    <lineage>
        <taxon>Bacteria</taxon>
        <taxon>Bacillati</taxon>
        <taxon>Actinomycetota</taxon>
        <taxon>Actinomycetes</taxon>
        <taxon>Mycobacteriales</taxon>
        <taxon>Mycobacteriaceae</taxon>
        <taxon>Mycobacterium</taxon>
        <taxon>Mycobacterium avium complex (MAC)</taxon>
    </lineage>
</organism>
<name>A0A1W9YMC3_MYCAI</name>